<dbReference type="InterPro" id="IPR000157">
    <property type="entry name" value="TIR_dom"/>
</dbReference>
<feature type="domain" description="NACHT N-terminal Helical" evidence="4">
    <location>
        <begin position="11"/>
        <end position="114"/>
    </location>
</feature>
<dbReference type="InterPro" id="IPR007111">
    <property type="entry name" value="NACHT_NTPase"/>
</dbReference>
<evidence type="ECO:0000256" key="1">
    <source>
        <dbReference type="SAM" id="MobiDB-lite"/>
    </source>
</evidence>
<feature type="compositionally biased region" description="Gly residues" evidence="1">
    <location>
        <begin position="1140"/>
        <end position="1149"/>
    </location>
</feature>
<feature type="compositionally biased region" description="Basic residues" evidence="1">
    <location>
        <begin position="1154"/>
        <end position="1165"/>
    </location>
</feature>
<feature type="region of interest" description="Disordered" evidence="1">
    <location>
        <begin position="1088"/>
        <end position="1109"/>
    </location>
</feature>
<dbReference type="Pfam" id="PF22737">
    <property type="entry name" value="NNH6"/>
    <property type="match status" value="1"/>
</dbReference>
<keyword evidence="6" id="KW-1185">Reference proteome</keyword>
<evidence type="ECO:0000259" key="3">
    <source>
        <dbReference type="Pfam" id="PF13676"/>
    </source>
</evidence>
<name>A0A940YHW5_9BURK</name>
<comment type="caution">
    <text evidence="5">The sequence shown here is derived from an EMBL/GenBank/DDBJ whole genome shotgun (WGS) entry which is preliminary data.</text>
</comment>
<dbReference type="InterPro" id="IPR054737">
    <property type="entry name" value="NNH6"/>
</dbReference>
<dbReference type="Pfam" id="PF13676">
    <property type="entry name" value="TIR_2"/>
    <property type="match status" value="1"/>
</dbReference>
<evidence type="ECO:0000313" key="6">
    <source>
        <dbReference type="Proteomes" id="UP000678374"/>
    </source>
</evidence>
<evidence type="ECO:0000259" key="2">
    <source>
        <dbReference type="Pfam" id="PF05729"/>
    </source>
</evidence>
<dbReference type="AlphaFoldDB" id="A0A940YHW5"/>
<dbReference type="Gene3D" id="3.40.50.10140">
    <property type="entry name" value="Toll/interleukin-1 receptor homology (TIR) domain"/>
    <property type="match status" value="1"/>
</dbReference>
<dbReference type="SUPFAM" id="SSF141571">
    <property type="entry name" value="Pentapeptide repeat-like"/>
    <property type="match status" value="1"/>
</dbReference>
<feature type="region of interest" description="Disordered" evidence="1">
    <location>
        <begin position="303"/>
        <end position="326"/>
    </location>
</feature>
<evidence type="ECO:0000313" key="5">
    <source>
        <dbReference type="EMBL" id="MBQ0958129.1"/>
    </source>
</evidence>
<feature type="region of interest" description="Disordered" evidence="1">
    <location>
        <begin position="1047"/>
        <end position="1067"/>
    </location>
</feature>
<dbReference type="Gene3D" id="2.160.20.80">
    <property type="entry name" value="E3 ubiquitin-protein ligase SopA"/>
    <property type="match status" value="1"/>
</dbReference>
<dbReference type="InterPro" id="IPR035897">
    <property type="entry name" value="Toll_tir_struct_dom_sf"/>
</dbReference>
<proteinExistence type="predicted"/>
<dbReference type="Gene3D" id="3.40.50.300">
    <property type="entry name" value="P-loop containing nucleotide triphosphate hydrolases"/>
    <property type="match status" value="1"/>
</dbReference>
<dbReference type="GO" id="GO:0007165">
    <property type="term" value="P:signal transduction"/>
    <property type="evidence" value="ECO:0007669"/>
    <property type="project" value="InterPro"/>
</dbReference>
<evidence type="ECO:0000259" key="4">
    <source>
        <dbReference type="Pfam" id="PF22737"/>
    </source>
</evidence>
<organism evidence="5 6">
    <name type="scientific">Ideonella aquatica</name>
    <dbReference type="NCBI Taxonomy" id="2824119"/>
    <lineage>
        <taxon>Bacteria</taxon>
        <taxon>Pseudomonadati</taxon>
        <taxon>Pseudomonadota</taxon>
        <taxon>Betaproteobacteria</taxon>
        <taxon>Burkholderiales</taxon>
        <taxon>Sphaerotilaceae</taxon>
        <taxon>Ideonella</taxon>
    </lineage>
</organism>
<feature type="domain" description="TIR" evidence="3">
    <location>
        <begin position="150"/>
        <end position="256"/>
    </location>
</feature>
<dbReference type="Pfam" id="PF00805">
    <property type="entry name" value="Pentapeptide"/>
    <property type="match status" value="1"/>
</dbReference>
<feature type="region of interest" description="Disordered" evidence="1">
    <location>
        <begin position="1131"/>
        <end position="1165"/>
    </location>
</feature>
<sequence length="1165" mass="131146">MNLTAQHLGVYLQKLAAELGTTDAKRLDTMASLVGATGHTDQQAVLNSLFASSPTQEARTKAFKRLRERFNELAEAHNLPVRIAVSDARSEGDARTVWFEGEALLDVQHTTPELAREQDRLVNDARGMPMNEPRIALTEWHAGKPVVKWFFSYAHDDGKDADDLFRKLCTVLGNSDRYHFVPWRDTNILTFDDWDQHIQTALAECHLGLLALSENFFSRDYIRKHEVPAFIDGNLRTAPGKRAVPVALRRLDLNNIDTQGLKTRQIFYPDHKAFAERGRKREEWVQGLRDQIHRVLDRYADRLPASSGGGGHPNQPSMPPAGAAFGTPTVLAQAPQFRLPKAGHMVNDVDGLPYEVEDPRGTRTCFSERKTVALQSANAEADNEAGVLVLDDLLAWLRDGSAPPLYAVLGEYGMGKTISCQRFARTVENLREADGQAGLPLPLYFDLRSLSGLKGRDHVPTLEETITECIARGWAKTHPHPSAQDLLARSRDHAQLWIFDGLDEVLVHLSEADGQTFTNGLLALRPQPGQDWNPNTRVMVSCRTQYFRTLQAQNAHFTAQGRGATEAGDYRALVLLPFRDDQVLTYLRHALPGLDAENTLALIQSVHNLSDLASRPFSLKLVTQFIPELERLRTEGRPIYGVTLYRQMVHSWLNRDKGKRQLRDQHAEQLMAHLAAWTWQRGQRLVRADELEAWFHEWMDSRPAMQKLYGSYDKEKLEEQLRTATFLAREDVAGPNGSMRSGFRFAHSSMQEYFLAQHLVEGLRIGQRAFWQLPIPSDETLEFLAQSLQEAHDDGEGPALLATLRAWQPHYLAQASELHLRYALLAHRRGWPCPSLAGFDMRGAHLHGWSFKGRSATEPLNLMGANFSGCELRETVWHDVRLDRARLQGAQLDRCEWLRVQAPQVQLQDSSLLGSRMRQVHWAGGRFDEVRTHATWVLQGDTPWAATQPVLARAAARGCPTDRRWPHRQVAAPTRPLRSAPGLRVFTRRFPRGLRQLGQLPAPVGRRLRPVPGHLGGPFGPGPGLRLFSRRRTRGLRQQRQLPAPVGRRLRPVPGHLGGPFAPGPGLRLFSRRRTRGLRQLGQLPAPVGRRLRPVPGHLGGPFAPGPGLRLFSRRRTRGLRQQRQLPAPVGRRLRPVPGYLGGPFGPGPGLRLFSRRRPRGLRQR</sequence>
<dbReference type="Proteomes" id="UP000678374">
    <property type="component" value="Unassembled WGS sequence"/>
</dbReference>
<accession>A0A940YHW5</accession>
<dbReference type="SUPFAM" id="SSF52200">
    <property type="entry name" value="Toll/Interleukin receptor TIR domain"/>
    <property type="match status" value="1"/>
</dbReference>
<dbReference type="Pfam" id="PF05729">
    <property type="entry name" value="NACHT"/>
    <property type="match status" value="1"/>
</dbReference>
<reference evidence="5" key="1">
    <citation type="submission" date="2021-04" db="EMBL/GenBank/DDBJ databases">
        <title>The genome sequence of Ideonella sp. 4Y11.</title>
        <authorList>
            <person name="Liu Y."/>
        </authorList>
    </citation>
    <scope>NUCLEOTIDE SEQUENCE</scope>
    <source>
        <strain evidence="5">4Y11</strain>
    </source>
</reference>
<dbReference type="EMBL" id="JAGQDE010000002">
    <property type="protein sequence ID" value="MBQ0958129.1"/>
    <property type="molecule type" value="Genomic_DNA"/>
</dbReference>
<gene>
    <name evidence="5" type="ORF">KAK06_04090</name>
</gene>
<dbReference type="InterPro" id="IPR001646">
    <property type="entry name" value="5peptide_repeat"/>
</dbReference>
<feature type="domain" description="NACHT" evidence="2">
    <location>
        <begin position="407"/>
        <end position="590"/>
    </location>
</feature>
<protein>
    <submittedName>
        <fullName evidence="5">NACHT domain-containing protein</fullName>
    </submittedName>
</protein>
<dbReference type="InterPro" id="IPR027417">
    <property type="entry name" value="P-loop_NTPase"/>
</dbReference>